<dbReference type="PANTHER" id="PTHR43525:SF2">
    <property type="entry name" value="CYSTATHIONINE BETA-LYASE-RELATED"/>
    <property type="match status" value="1"/>
</dbReference>
<evidence type="ECO:0000259" key="6">
    <source>
        <dbReference type="Pfam" id="PF00155"/>
    </source>
</evidence>
<name>A0A2U1TGA8_9MICO</name>
<gene>
    <name evidence="7" type="ORF">DF223_00760</name>
</gene>
<reference evidence="8" key="1">
    <citation type="submission" date="2018-04" db="EMBL/GenBank/DDBJ databases">
        <authorList>
            <person name="Liu S."/>
            <person name="Wang Z."/>
            <person name="Li J."/>
        </authorList>
    </citation>
    <scope>NUCLEOTIDE SEQUENCE [LARGE SCALE GENOMIC DNA]</scope>
    <source>
        <strain evidence="8">622</strain>
    </source>
</reference>
<keyword evidence="7" id="KW-0808">Transferase</keyword>
<evidence type="ECO:0000256" key="1">
    <source>
        <dbReference type="ARBA" id="ARBA00001933"/>
    </source>
</evidence>
<evidence type="ECO:0000256" key="4">
    <source>
        <dbReference type="ARBA" id="ARBA00023239"/>
    </source>
</evidence>
<dbReference type="PANTHER" id="PTHR43525">
    <property type="entry name" value="PROTEIN MALY"/>
    <property type="match status" value="1"/>
</dbReference>
<dbReference type="GO" id="GO:0047804">
    <property type="term" value="F:cysteine-S-conjugate beta-lyase activity"/>
    <property type="evidence" value="ECO:0007669"/>
    <property type="project" value="UniProtKB-EC"/>
</dbReference>
<evidence type="ECO:0000256" key="2">
    <source>
        <dbReference type="ARBA" id="ARBA00012224"/>
    </source>
</evidence>
<dbReference type="AlphaFoldDB" id="A0A2U1TGA8"/>
<sequence length="394" mass="42810">MERVQADPLDVLRTRTSEKWTEYPSDVLPMFVAEMDYPLADPIRRALHSAIDRGDTGYVSSSNPVFAPFRQFARRRWSWDIEDATLLSTADVSMGIVEVLRAVCQPGDRVVVNDPVYAPFYDLVTEAGASVVRVPLATVERSHNSAHGSAHRLDLDAIEAAFADGVRAFLLCNPHNPLGLVHERADLEAVARLAARYSVTVVSDEIHAPLTQPSATFTPYLSVSPEARATGFAVHSASKAWNLAGLKCAIVVAHDTATAGVLESLPIEVSWRTGQFGVLASVAAYTDGEPWLDGVLGALSFNFDLLDALLGEHLPGVTWRRPRASYLAWLDFRAVGWGDDPAERVLTEARVALSSGVEFGDAGRGHARMNLACSPEVLTDAIVRIARIAHPRPN</sequence>
<dbReference type="InterPro" id="IPR051798">
    <property type="entry name" value="Class-II_PLP-Dep_Aminotrans"/>
</dbReference>
<keyword evidence="3" id="KW-0663">Pyridoxal phosphate</keyword>
<comment type="similarity">
    <text evidence="5">Belongs to the class-II pyridoxal-phosphate-dependent aminotransferase family. MalY/PatB cystathionine beta-lyase subfamily.</text>
</comment>
<dbReference type="Gene3D" id="3.90.1150.10">
    <property type="entry name" value="Aspartate Aminotransferase, domain 1"/>
    <property type="match status" value="1"/>
</dbReference>
<keyword evidence="4" id="KW-0456">Lyase</keyword>
<dbReference type="InterPro" id="IPR015421">
    <property type="entry name" value="PyrdxlP-dep_Trfase_major"/>
</dbReference>
<dbReference type="InterPro" id="IPR015422">
    <property type="entry name" value="PyrdxlP-dep_Trfase_small"/>
</dbReference>
<comment type="cofactor">
    <cofactor evidence="1">
        <name>pyridoxal 5'-phosphate</name>
        <dbReference type="ChEBI" id="CHEBI:597326"/>
    </cofactor>
</comment>
<dbReference type="Gene3D" id="3.40.640.10">
    <property type="entry name" value="Type I PLP-dependent aspartate aminotransferase-like (Major domain)"/>
    <property type="match status" value="1"/>
</dbReference>
<dbReference type="RefSeq" id="WP_108961872.1">
    <property type="nucleotide sequence ID" value="NZ_QEFB01000001.1"/>
</dbReference>
<dbReference type="GO" id="GO:0030170">
    <property type="term" value="F:pyridoxal phosphate binding"/>
    <property type="evidence" value="ECO:0007669"/>
    <property type="project" value="InterPro"/>
</dbReference>
<evidence type="ECO:0000313" key="7">
    <source>
        <dbReference type="EMBL" id="PWC07925.1"/>
    </source>
</evidence>
<comment type="caution">
    <text evidence="7">The sequence shown here is derived from an EMBL/GenBank/DDBJ whole genome shotgun (WGS) entry which is preliminary data.</text>
</comment>
<evidence type="ECO:0000256" key="5">
    <source>
        <dbReference type="ARBA" id="ARBA00037974"/>
    </source>
</evidence>
<protein>
    <recommendedName>
        <fullName evidence="2">cysteine-S-conjugate beta-lyase</fullName>
        <ecNumber evidence="2">4.4.1.13</ecNumber>
    </recommendedName>
</protein>
<proteinExistence type="inferred from homology"/>
<organism evidence="7 8">
    <name type="scientific">Mycetocola zhujimingii</name>
    <dbReference type="NCBI Taxonomy" id="2079792"/>
    <lineage>
        <taxon>Bacteria</taxon>
        <taxon>Bacillati</taxon>
        <taxon>Actinomycetota</taxon>
        <taxon>Actinomycetes</taxon>
        <taxon>Micrococcales</taxon>
        <taxon>Microbacteriaceae</taxon>
        <taxon>Mycetocola</taxon>
    </lineage>
</organism>
<dbReference type="SUPFAM" id="SSF53383">
    <property type="entry name" value="PLP-dependent transferases"/>
    <property type="match status" value="1"/>
</dbReference>
<dbReference type="InterPro" id="IPR004839">
    <property type="entry name" value="Aminotransferase_I/II_large"/>
</dbReference>
<evidence type="ECO:0000313" key="8">
    <source>
        <dbReference type="Proteomes" id="UP000244962"/>
    </source>
</evidence>
<dbReference type="GO" id="GO:0008483">
    <property type="term" value="F:transaminase activity"/>
    <property type="evidence" value="ECO:0007669"/>
    <property type="project" value="UniProtKB-KW"/>
</dbReference>
<evidence type="ECO:0000256" key="3">
    <source>
        <dbReference type="ARBA" id="ARBA00022898"/>
    </source>
</evidence>
<dbReference type="Proteomes" id="UP000244962">
    <property type="component" value="Unassembled WGS sequence"/>
</dbReference>
<dbReference type="InterPro" id="IPR015424">
    <property type="entry name" value="PyrdxlP-dep_Trfase"/>
</dbReference>
<feature type="domain" description="Aminotransferase class I/classII large" evidence="6">
    <location>
        <begin position="85"/>
        <end position="385"/>
    </location>
</feature>
<keyword evidence="7" id="KW-0032">Aminotransferase</keyword>
<dbReference type="CDD" id="cd00609">
    <property type="entry name" value="AAT_like"/>
    <property type="match status" value="1"/>
</dbReference>
<dbReference type="EC" id="4.4.1.13" evidence="2"/>
<accession>A0A2U1TGA8</accession>
<dbReference type="EMBL" id="QEFB01000001">
    <property type="protein sequence ID" value="PWC07925.1"/>
    <property type="molecule type" value="Genomic_DNA"/>
</dbReference>
<dbReference type="Pfam" id="PF00155">
    <property type="entry name" value="Aminotran_1_2"/>
    <property type="match status" value="1"/>
</dbReference>
<keyword evidence="8" id="KW-1185">Reference proteome</keyword>